<dbReference type="InterPro" id="IPR052043">
    <property type="entry name" value="PolySaccharide_Degr_Enz"/>
</dbReference>
<name>A0A6L6LRY3_9FIRM</name>
<evidence type="ECO:0000313" key="3">
    <source>
        <dbReference type="Proteomes" id="UP000472755"/>
    </source>
</evidence>
<evidence type="ECO:0000256" key="1">
    <source>
        <dbReference type="ARBA" id="ARBA00022801"/>
    </source>
</evidence>
<dbReference type="Gene3D" id="1.50.10.10">
    <property type="match status" value="1"/>
</dbReference>
<dbReference type="EMBL" id="WMZU01000013">
    <property type="protein sequence ID" value="MTS27583.1"/>
    <property type="molecule type" value="Genomic_DNA"/>
</dbReference>
<proteinExistence type="predicted"/>
<reference evidence="2 3" key="1">
    <citation type="journal article" date="2019" name="Nat. Med.">
        <title>A library of human gut bacterial isolates paired with longitudinal multiomics data enables mechanistic microbiome research.</title>
        <authorList>
            <person name="Poyet M."/>
            <person name="Groussin M."/>
            <person name="Gibbons S.M."/>
            <person name="Avila-Pacheco J."/>
            <person name="Jiang X."/>
            <person name="Kearney S.M."/>
            <person name="Perrotta A.R."/>
            <person name="Berdy B."/>
            <person name="Zhao S."/>
            <person name="Lieberman T.D."/>
            <person name="Swanson P.K."/>
            <person name="Smith M."/>
            <person name="Roesemann S."/>
            <person name="Alexander J.E."/>
            <person name="Rich S.A."/>
            <person name="Livny J."/>
            <person name="Vlamakis H."/>
            <person name="Clish C."/>
            <person name="Bullock K."/>
            <person name="Deik A."/>
            <person name="Scott J."/>
            <person name="Pierce K.A."/>
            <person name="Xavier R.J."/>
            <person name="Alm E.J."/>
        </authorList>
    </citation>
    <scope>NUCLEOTIDE SEQUENCE [LARGE SCALE GENOMIC DNA]</scope>
    <source>
        <strain evidence="2 3">BIOML-A4</strain>
    </source>
</reference>
<protein>
    <submittedName>
        <fullName evidence="2">Glycoside hydrolase family 105 protein</fullName>
    </submittedName>
</protein>
<dbReference type="Proteomes" id="UP000472755">
    <property type="component" value="Unassembled WGS sequence"/>
</dbReference>
<dbReference type="GO" id="GO:0005975">
    <property type="term" value="P:carbohydrate metabolic process"/>
    <property type="evidence" value="ECO:0007669"/>
    <property type="project" value="InterPro"/>
</dbReference>
<dbReference type="Pfam" id="PF07470">
    <property type="entry name" value="Glyco_hydro_88"/>
    <property type="match status" value="1"/>
</dbReference>
<dbReference type="InterPro" id="IPR010905">
    <property type="entry name" value="Glyco_hydro_88"/>
</dbReference>
<dbReference type="PANTHER" id="PTHR33886:SF8">
    <property type="entry name" value="UNSATURATED RHAMNOGALACTURONAN HYDROLASE (EUROFUNG)"/>
    <property type="match status" value="1"/>
</dbReference>
<evidence type="ECO:0000313" key="2">
    <source>
        <dbReference type="EMBL" id="MTS27583.1"/>
    </source>
</evidence>
<sequence length="350" mass="40153">MEKRFLESMIEKIIHSLQTLEGTVVEKDKSYDVSMRDWGWPQGVALFAMYQYYVIKREPGLLKYLEDWFAEHFEAGLPPVDVNSTCPMLTLTYLYEETGNPEYKRQLDKWCDEITAHFPRTEEGGFTHYIVTLPNEGQLWDDTLYMTVLFLARMGQLRKEPALQQESIRQFLVHIKYLTDTRTGLLFHGWDFNGRHNFAQARWARGNSWYTAGLVDYLSMTQLDPGVEAYLFSTLEQQVKALEKYQAENGLWHTILDRPDTYLETSASSAFAYGILKAVREGKLSAAYENVGLKAAQGVLSMIDSDGTVQGVSAGTPVFRTVEEYNEVEVRPMPYGQSMALLMLAELIKH</sequence>
<dbReference type="InterPro" id="IPR012341">
    <property type="entry name" value="6hp_glycosidase-like_sf"/>
</dbReference>
<dbReference type="PANTHER" id="PTHR33886">
    <property type="entry name" value="UNSATURATED RHAMNOGALACTURONAN HYDROLASE (EUROFUNG)"/>
    <property type="match status" value="1"/>
</dbReference>
<comment type="caution">
    <text evidence="2">The sequence shown here is derived from an EMBL/GenBank/DDBJ whole genome shotgun (WGS) entry which is preliminary data.</text>
</comment>
<dbReference type="InterPro" id="IPR008928">
    <property type="entry name" value="6-hairpin_glycosidase_sf"/>
</dbReference>
<keyword evidence="1 2" id="KW-0378">Hydrolase</keyword>
<dbReference type="GO" id="GO:0016787">
    <property type="term" value="F:hydrolase activity"/>
    <property type="evidence" value="ECO:0007669"/>
    <property type="project" value="UniProtKB-KW"/>
</dbReference>
<dbReference type="AlphaFoldDB" id="A0A6L6LRY3"/>
<organism evidence="2 3">
    <name type="scientific">Ruthenibacterium lactatiformans</name>
    <dbReference type="NCBI Taxonomy" id="1550024"/>
    <lineage>
        <taxon>Bacteria</taxon>
        <taxon>Bacillati</taxon>
        <taxon>Bacillota</taxon>
        <taxon>Clostridia</taxon>
        <taxon>Eubacteriales</taxon>
        <taxon>Oscillospiraceae</taxon>
        <taxon>Ruthenibacterium</taxon>
    </lineage>
</organism>
<dbReference type="RefSeq" id="WP_172726099.1">
    <property type="nucleotide sequence ID" value="NZ_WMZN01000013.1"/>
</dbReference>
<dbReference type="SUPFAM" id="SSF48208">
    <property type="entry name" value="Six-hairpin glycosidases"/>
    <property type="match status" value="1"/>
</dbReference>
<accession>A0A6L6LRY3</accession>
<gene>
    <name evidence="2" type="ORF">GMD59_09815</name>
</gene>